<evidence type="ECO:0000313" key="2">
    <source>
        <dbReference type="Proteomes" id="UP000217289"/>
    </source>
</evidence>
<sequence length="326" mass="35743">MALDVRDSLKTAREEADLVFHGRVEAIQRDRGADFEVDSHLRTTFTVLETFKGRAAPRRVITTFEDMCTYSFDPGVEYLVYAHRNAKGDFHTDGCTRTQSANKASVEMASLRDATLPLRPVAMRRQHLSCTRCDVEAVARTLVCGGAESCAPSSGKASEAALREGRPFWEIHERGSGERMSFGVGRDGRAFQLERRPDDARVKRACEQRVLRRGCARLSLQSPGSEPRVTCVDPSPEEPLCDEAATRRASWGPVEAPPRGLCIWGRADAPVCEWSPETVPLAPGAPTRPGLVCTNGPRGNMFPCRVVPDVASVPSPREHGPDASGW</sequence>
<accession>A0A250IFC0</accession>
<dbReference type="KEGG" id="mbd:MEBOL_003307"/>
<dbReference type="SUPFAM" id="SSF50242">
    <property type="entry name" value="TIMP-like"/>
    <property type="match status" value="1"/>
</dbReference>
<dbReference type="EMBL" id="CP022163">
    <property type="protein sequence ID" value="ATB29852.1"/>
    <property type="molecule type" value="Genomic_DNA"/>
</dbReference>
<keyword evidence="2" id="KW-1185">Reference proteome</keyword>
<name>A0A250IFC0_9BACT</name>
<protein>
    <submittedName>
        <fullName evidence="1">Uncharacterized protein</fullName>
    </submittedName>
</protein>
<dbReference type="InterPro" id="IPR008993">
    <property type="entry name" value="TIMP-like_OB-fold"/>
</dbReference>
<dbReference type="Proteomes" id="UP000217289">
    <property type="component" value="Chromosome"/>
</dbReference>
<reference evidence="1 2" key="1">
    <citation type="submission" date="2017-06" db="EMBL/GenBank/DDBJ databases">
        <authorList>
            <person name="Kim H.J."/>
            <person name="Triplett B.A."/>
        </authorList>
    </citation>
    <scope>NUCLEOTIDE SEQUENCE [LARGE SCALE GENOMIC DNA]</scope>
    <source>
        <strain evidence="1 2">DSM 14713</strain>
    </source>
</reference>
<proteinExistence type="predicted"/>
<dbReference type="Gene3D" id="2.40.50.120">
    <property type="match status" value="1"/>
</dbReference>
<dbReference type="AlphaFoldDB" id="A0A250IFC0"/>
<organism evidence="1 2">
    <name type="scientific">Melittangium boletus DSM 14713</name>
    <dbReference type="NCBI Taxonomy" id="1294270"/>
    <lineage>
        <taxon>Bacteria</taxon>
        <taxon>Pseudomonadati</taxon>
        <taxon>Myxococcota</taxon>
        <taxon>Myxococcia</taxon>
        <taxon>Myxococcales</taxon>
        <taxon>Cystobacterineae</taxon>
        <taxon>Archangiaceae</taxon>
        <taxon>Melittangium</taxon>
    </lineage>
</organism>
<gene>
    <name evidence="1" type="ORF">MEBOL_003307</name>
</gene>
<evidence type="ECO:0000313" key="1">
    <source>
        <dbReference type="EMBL" id="ATB29852.1"/>
    </source>
</evidence>